<evidence type="ECO:0000256" key="4">
    <source>
        <dbReference type="ARBA" id="ARBA00022833"/>
    </source>
</evidence>
<dbReference type="CDD" id="cd00202">
    <property type="entry name" value="ZnF_GATA"/>
    <property type="match status" value="2"/>
</dbReference>
<dbReference type="SMART" id="SM00401">
    <property type="entry name" value="ZnF_GATA"/>
    <property type="match status" value="2"/>
</dbReference>
<feature type="compositionally biased region" description="Polar residues" evidence="10">
    <location>
        <begin position="821"/>
        <end position="835"/>
    </location>
</feature>
<dbReference type="PANTHER" id="PTHR10071:SF281">
    <property type="entry name" value="BOX A-BINDING FACTOR-RELATED"/>
    <property type="match status" value="1"/>
</dbReference>
<evidence type="ECO:0000256" key="10">
    <source>
        <dbReference type="SAM" id="MobiDB-lite"/>
    </source>
</evidence>
<keyword evidence="8" id="KW-0539">Nucleus</keyword>
<dbReference type="GO" id="GO:0005634">
    <property type="term" value="C:nucleus"/>
    <property type="evidence" value="ECO:0007669"/>
    <property type="project" value="UniProtKB-SubCell"/>
</dbReference>
<evidence type="ECO:0000256" key="1">
    <source>
        <dbReference type="ARBA" id="ARBA00004123"/>
    </source>
</evidence>
<reference evidence="13" key="1">
    <citation type="submission" date="2020-01" db="EMBL/GenBank/DDBJ databases">
        <title>Draft genome sequence of the Termite Coptotermes fromosanus.</title>
        <authorList>
            <person name="Itakura S."/>
            <person name="Yosikawa Y."/>
            <person name="Umezawa K."/>
        </authorList>
    </citation>
    <scope>NUCLEOTIDE SEQUENCE [LARGE SCALE GENOMIC DNA]</scope>
</reference>
<comment type="caution">
    <text evidence="12">The sequence shown here is derived from an EMBL/GenBank/DDBJ whole genome shotgun (WGS) entry which is preliminary data.</text>
</comment>
<feature type="region of interest" description="Disordered" evidence="10">
    <location>
        <begin position="149"/>
        <end position="228"/>
    </location>
</feature>
<evidence type="ECO:0000256" key="8">
    <source>
        <dbReference type="ARBA" id="ARBA00023242"/>
    </source>
</evidence>
<feature type="region of interest" description="Disordered" evidence="10">
    <location>
        <begin position="245"/>
        <end position="275"/>
    </location>
</feature>
<dbReference type="InterPro" id="IPR000679">
    <property type="entry name" value="Znf_GATA"/>
</dbReference>
<dbReference type="InterPro" id="IPR013088">
    <property type="entry name" value="Znf_NHR/GATA"/>
</dbReference>
<evidence type="ECO:0000256" key="9">
    <source>
        <dbReference type="PROSITE-ProRule" id="PRU00094"/>
    </source>
</evidence>
<comment type="subcellular location">
    <subcellularLocation>
        <location evidence="1">Nucleus</location>
    </subcellularLocation>
</comment>
<evidence type="ECO:0000256" key="6">
    <source>
        <dbReference type="ARBA" id="ARBA00023125"/>
    </source>
</evidence>
<proteinExistence type="predicted"/>
<sequence>MGYWPTETEKFSLLQSAMKAYAYCYNMRQSVGKVNLRQSASVGSSVHSHFQPDKNRLCNPVYRTQDFDMKGICNTEALYVVLRFATSNQNIDLTGTLCEAATAIEKSTKQCQTDVTFMEQNRDTDADALPQDGGRSVITTRRHVRTITTAGHITTGHVADDEDEYDDTNHQHLDHGRQTATPSLSSQQQQQLLKQQTLLTSSPNKNEAPLTQSPAPSNNTPPGSVGQAHVSAAGQLINTKEVITTNEPSPHGQQQQSYQQQLPYSPPPPSQMRYSSPLSQNIAAQSQPAVCYTPTTEHYHQPHSNTPPPLLAIQQHPVTTNIQHRFTPTPSVGRNAGSGQHRYDSPSLEHQQEAPQQRYAATPIPGTQTHQQLLPPHNEQQLQGYQHHTHQGMTPPPGLEYIHHHQMEAYGDTGEPSLQIKNEGHEDCAAAADGKLAQLQTVKNNDNSSNNTSITPPSAAALTQHIAHSADGQGTTYTTLETVSSANAYHATYGENTVPSPYQLQQPSSISSPGYTSYLQKSTNSELYALYPTPTGGMSNKLVSLGSSESPLIYTKSDPTLTSTSIAVNSKSSAAQLYSGLQGHGQSLVYDQHQPPGSPTSQQVTLYGHGGTASYISKFSVSSDPSAQYWTTSANGSPTAIDYVSSGYGGTGLQSSVVTDGVSTSSPMQQAAYTTFGNNGSAGPSTSWNMPFDDGYDTNSLLTLDIKECVNCAASVTPLWRRDGTGHYLCNACGLYNRINGVNRPPVRSHAKKVSSTGNRRTGVSCANCNTNTTTLWRRNNNGEPVCNACGLYYKLHSVNRPLSMKKEGIQTRKRKPKNPGQGNQGSPAGSMSSVIKSDMKAGIQHVDKMELTHMYGGETESPDVKPHQMLLQDPAHGPLLGDELGPPADHYSSLGPTPSQSPLLPSTSLLNRHISNVPPLEPIPTRPPVDVLTSVITSTAIANSEQRNE</sequence>
<feature type="region of interest" description="Disordered" evidence="10">
    <location>
        <begin position="809"/>
        <end position="835"/>
    </location>
</feature>
<feature type="region of interest" description="Disordered" evidence="10">
    <location>
        <begin position="326"/>
        <end position="357"/>
    </location>
</feature>
<feature type="region of interest" description="Disordered" evidence="10">
    <location>
        <begin position="857"/>
        <end position="908"/>
    </location>
</feature>
<dbReference type="OrthoDB" id="515401at2759"/>
<keyword evidence="3 9" id="KW-0863">Zinc-finger</keyword>
<feature type="compositionally biased region" description="Low complexity" evidence="10">
    <location>
        <begin position="178"/>
        <end position="202"/>
    </location>
</feature>
<organism evidence="12 13">
    <name type="scientific">Coptotermes formosanus</name>
    <name type="common">Formosan subterranean termite</name>
    <dbReference type="NCBI Taxonomy" id="36987"/>
    <lineage>
        <taxon>Eukaryota</taxon>
        <taxon>Metazoa</taxon>
        <taxon>Ecdysozoa</taxon>
        <taxon>Arthropoda</taxon>
        <taxon>Hexapoda</taxon>
        <taxon>Insecta</taxon>
        <taxon>Pterygota</taxon>
        <taxon>Neoptera</taxon>
        <taxon>Polyneoptera</taxon>
        <taxon>Dictyoptera</taxon>
        <taxon>Blattodea</taxon>
        <taxon>Blattoidea</taxon>
        <taxon>Termitoidae</taxon>
        <taxon>Rhinotermitidae</taxon>
        <taxon>Coptotermes</taxon>
    </lineage>
</organism>
<dbReference type="Pfam" id="PF00320">
    <property type="entry name" value="GATA"/>
    <property type="match status" value="2"/>
</dbReference>
<feature type="region of interest" description="Disordered" evidence="10">
    <location>
        <begin position="496"/>
        <end position="516"/>
    </location>
</feature>
<feature type="compositionally biased region" description="Basic and acidic residues" evidence="10">
    <location>
        <begin position="167"/>
        <end position="177"/>
    </location>
</feature>
<dbReference type="EMBL" id="BLKM01011093">
    <property type="protein sequence ID" value="GFG32047.1"/>
    <property type="molecule type" value="Genomic_DNA"/>
</dbReference>
<keyword evidence="2" id="KW-0479">Metal-binding</keyword>
<feature type="compositionally biased region" description="Low complexity" evidence="10">
    <location>
        <begin position="248"/>
        <end position="263"/>
    </location>
</feature>
<feature type="domain" description="GATA-type" evidence="11">
    <location>
        <begin position="760"/>
        <end position="813"/>
    </location>
</feature>
<dbReference type="FunFam" id="3.30.50.10:FF:000032">
    <property type="entry name" value="Transcription factor GATA-3"/>
    <property type="match status" value="1"/>
</dbReference>
<dbReference type="AlphaFoldDB" id="A0A6L2PQ63"/>
<dbReference type="PROSITE" id="PS50114">
    <property type="entry name" value="GATA_ZN_FINGER_2"/>
    <property type="match status" value="2"/>
</dbReference>
<protein>
    <recommendedName>
        <fullName evidence="11">GATA-type domain-containing protein</fullName>
    </recommendedName>
</protein>
<keyword evidence="4" id="KW-0862">Zinc</keyword>
<dbReference type="Gene3D" id="3.30.50.10">
    <property type="entry name" value="Erythroid Transcription Factor GATA-1, subunit A"/>
    <property type="match status" value="2"/>
</dbReference>
<dbReference type="Proteomes" id="UP000502823">
    <property type="component" value="Unassembled WGS sequence"/>
</dbReference>
<dbReference type="PANTHER" id="PTHR10071">
    <property type="entry name" value="TRANSCRIPTION FACTOR GATA FAMILY MEMBER"/>
    <property type="match status" value="1"/>
</dbReference>
<accession>A0A6L2PQ63</accession>
<evidence type="ECO:0000256" key="2">
    <source>
        <dbReference type="ARBA" id="ARBA00022723"/>
    </source>
</evidence>
<dbReference type="PRINTS" id="PR00619">
    <property type="entry name" value="GATAZNFINGER"/>
</dbReference>
<dbReference type="GO" id="GO:0000978">
    <property type="term" value="F:RNA polymerase II cis-regulatory region sequence-specific DNA binding"/>
    <property type="evidence" value="ECO:0007669"/>
    <property type="project" value="TreeGrafter"/>
</dbReference>
<evidence type="ECO:0000313" key="13">
    <source>
        <dbReference type="Proteomes" id="UP000502823"/>
    </source>
</evidence>
<feature type="domain" description="GATA-type" evidence="11">
    <location>
        <begin position="707"/>
        <end position="760"/>
    </location>
</feature>
<dbReference type="GO" id="GO:0000981">
    <property type="term" value="F:DNA-binding transcription factor activity, RNA polymerase II-specific"/>
    <property type="evidence" value="ECO:0007669"/>
    <property type="project" value="TreeGrafter"/>
</dbReference>
<keyword evidence="13" id="KW-1185">Reference proteome</keyword>
<dbReference type="GO" id="GO:0008270">
    <property type="term" value="F:zinc ion binding"/>
    <property type="evidence" value="ECO:0007669"/>
    <property type="project" value="UniProtKB-KW"/>
</dbReference>
<keyword evidence="6" id="KW-0238">DNA-binding</keyword>
<evidence type="ECO:0000256" key="7">
    <source>
        <dbReference type="ARBA" id="ARBA00023163"/>
    </source>
</evidence>
<dbReference type="GO" id="GO:0045944">
    <property type="term" value="P:positive regulation of transcription by RNA polymerase II"/>
    <property type="evidence" value="ECO:0007669"/>
    <property type="project" value="TreeGrafter"/>
</dbReference>
<evidence type="ECO:0000313" key="12">
    <source>
        <dbReference type="EMBL" id="GFG32047.1"/>
    </source>
</evidence>
<dbReference type="GO" id="GO:0045165">
    <property type="term" value="P:cell fate commitment"/>
    <property type="evidence" value="ECO:0007669"/>
    <property type="project" value="TreeGrafter"/>
</dbReference>
<keyword evidence="7" id="KW-0804">Transcription</keyword>
<evidence type="ECO:0000256" key="5">
    <source>
        <dbReference type="ARBA" id="ARBA00023015"/>
    </source>
</evidence>
<evidence type="ECO:0000259" key="11">
    <source>
        <dbReference type="PROSITE" id="PS50114"/>
    </source>
</evidence>
<feature type="compositionally biased region" description="Polar residues" evidence="10">
    <location>
        <begin position="203"/>
        <end position="222"/>
    </location>
</feature>
<name>A0A6L2PQ63_COPFO</name>
<keyword evidence="5" id="KW-0805">Transcription regulation</keyword>
<dbReference type="InterPro" id="IPR039355">
    <property type="entry name" value="Transcription_factor_GATA"/>
</dbReference>
<dbReference type="GO" id="GO:0000122">
    <property type="term" value="P:negative regulation of transcription by RNA polymerase II"/>
    <property type="evidence" value="ECO:0007669"/>
    <property type="project" value="TreeGrafter"/>
</dbReference>
<gene>
    <name evidence="12" type="ORF">Cfor_08548</name>
</gene>
<dbReference type="PROSITE" id="PS00344">
    <property type="entry name" value="GATA_ZN_FINGER_1"/>
    <property type="match status" value="2"/>
</dbReference>
<dbReference type="InParanoid" id="A0A6L2PQ63"/>
<feature type="compositionally biased region" description="Low complexity" evidence="10">
    <location>
        <begin position="893"/>
        <end position="908"/>
    </location>
</feature>
<evidence type="ECO:0000256" key="3">
    <source>
        <dbReference type="ARBA" id="ARBA00022771"/>
    </source>
</evidence>
<dbReference type="SUPFAM" id="SSF57716">
    <property type="entry name" value="Glucocorticoid receptor-like (DNA-binding domain)"/>
    <property type="match status" value="2"/>
</dbReference>